<dbReference type="Proteomes" id="UP000245119">
    <property type="component" value="Linkage Group LG6"/>
</dbReference>
<accession>A0A2T7P7F6</accession>
<proteinExistence type="predicted"/>
<name>A0A2T7P7F6_POMCA</name>
<dbReference type="EMBL" id="PZQS01000006">
    <property type="protein sequence ID" value="PVD29333.1"/>
    <property type="molecule type" value="Genomic_DNA"/>
</dbReference>
<comment type="caution">
    <text evidence="1">The sequence shown here is derived from an EMBL/GenBank/DDBJ whole genome shotgun (WGS) entry which is preliminary data.</text>
</comment>
<gene>
    <name evidence="1" type="ORF">C0Q70_11931</name>
</gene>
<evidence type="ECO:0000313" key="2">
    <source>
        <dbReference type="Proteomes" id="UP000245119"/>
    </source>
</evidence>
<keyword evidence="2" id="KW-1185">Reference proteome</keyword>
<dbReference type="AlphaFoldDB" id="A0A2T7P7F6"/>
<evidence type="ECO:0000313" key="1">
    <source>
        <dbReference type="EMBL" id="PVD29333.1"/>
    </source>
</evidence>
<reference evidence="1 2" key="1">
    <citation type="submission" date="2018-04" db="EMBL/GenBank/DDBJ databases">
        <title>The genome of golden apple snail Pomacea canaliculata provides insight into stress tolerance and invasive adaptation.</title>
        <authorList>
            <person name="Liu C."/>
            <person name="Liu B."/>
            <person name="Ren Y."/>
            <person name="Zhang Y."/>
            <person name="Wang H."/>
            <person name="Li S."/>
            <person name="Jiang F."/>
            <person name="Yin L."/>
            <person name="Zhang G."/>
            <person name="Qian W."/>
            <person name="Fan W."/>
        </authorList>
    </citation>
    <scope>NUCLEOTIDE SEQUENCE [LARGE SCALE GENOMIC DNA]</scope>
    <source>
        <strain evidence="1">SZHN2017</strain>
        <tissue evidence="1">Muscle</tissue>
    </source>
</reference>
<protein>
    <submittedName>
        <fullName evidence="1">Uncharacterized protein</fullName>
    </submittedName>
</protein>
<organism evidence="1 2">
    <name type="scientific">Pomacea canaliculata</name>
    <name type="common">Golden apple snail</name>
    <dbReference type="NCBI Taxonomy" id="400727"/>
    <lineage>
        <taxon>Eukaryota</taxon>
        <taxon>Metazoa</taxon>
        <taxon>Spiralia</taxon>
        <taxon>Lophotrochozoa</taxon>
        <taxon>Mollusca</taxon>
        <taxon>Gastropoda</taxon>
        <taxon>Caenogastropoda</taxon>
        <taxon>Architaenioglossa</taxon>
        <taxon>Ampullarioidea</taxon>
        <taxon>Ampullariidae</taxon>
        <taxon>Pomacea</taxon>
    </lineage>
</organism>
<sequence>MESVCRVSRVLCGWGQVPHGQKLCPTSQALVPQIYCPPASHLANTGGFRPKTPCVEKEALVTGVVRCECGADEAAVPPCPLPRPPAPPECVTASPFTAPVR</sequence>